<sequence>MAIHKRKSQDSYLSRVTCPKCNEKSEHSAARVNKQKTLICPACNHLFVFAQTPAHPL</sequence>
<name>A0A853HDW1_CROSK</name>
<dbReference type="NCBIfam" id="NF038384">
    <property type="entry name" value="zinc_YnfU_fam"/>
    <property type="match status" value="1"/>
</dbReference>
<gene>
    <name evidence="1" type="ORF">HRR37_17210</name>
</gene>
<accession>A0A853HDW1</accession>
<dbReference type="InterPro" id="IPR057793">
    <property type="entry name" value="YnfU-like"/>
</dbReference>
<dbReference type="RefSeq" id="WP_004385768.1">
    <property type="nucleotide sequence ID" value="NZ_CABMLV010000001.1"/>
</dbReference>
<evidence type="ECO:0000313" key="1">
    <source>
        <dbReference type="EMBL" id="NYV44059.1"/>
    </source>
</evidence>
<dbReference type="AlphaFoldDB" id="A0A853HDW1"/>
<proteinExistence type="predicted"/>
<protein>
    <submittedName>
        <fullName evidence="1">Uncharacterized protein</fullName>
    </submittedName>
</protein>
<reference evidence="1 2" key="1">
    <citation type="submission" date="2020-05" db="EMBL/GenBank/DDBJ databases">
        <title>The draft genome of Cronobacter sakazakii strain 145005.</title>
        <authorList>
            <person name="Yang J."/>
            <person name="Liu L."/>
            <person name="Feng Y."/>
            <person name="Zong Z."/>
        </authorList>
    </citation>
    <scope>NUCLEOTIDE SEQUENCE [LARGE SCALE GENOMIC DNA]</scope>
    <source>
        <strain evidence="1 2">145005</strain>
    </source>
</reference>
<organism evidence="1 2">
    <name type="scientific">Cronobacter sakazakii</name>
    <name type="common">Enterobacter sakazakii</name>
    <dbReference type="NCBI Taxonomy" id="28141"/>
    <lineage>
        <taxon>Bacteria</taxon>
        <taxon>Pseudomonadati</taxon>
        <taxon>Pseudomonadota</taxon>
        <taxon>Gammaproteobacteria</taxon>
        <taxon>Enterobacterales</taxon>
        <taxon>Enterobacteriaceae</taxon>
        <taxon>Cronobacter</taxon>
    </lineage>
</organism>
<comment type="caution">
    <text evidence="1">The sequence shown here is derived from an EMBL/GenBank/DDBJ whole genome shotgun (WGS) entry which is preliminary data.</text>
</comment>
<evidence type="ECO:0000313" key="2">
    <source>
        <dbReference type="Proteomes" id="UP000548673"/>
    </source>
</evidence>
<dbReference type="EMBL" id="JABTXY010000026">
    <property type="protein sequence ID" value="NYV44059.1"/>
    <property type="molecule type" value="Genomic_DNA"/>
</dbReference>
<dbReference type="GeneID" id="56730951"/>
<dbReference type="KEGG" id="csj:CSK29544_03479"/>
<dbReference type="Proteomes" id="UP000548673">
    <property type="component" value="Unassembled WGS sequence"/>
</dbReference>
<dbReference type="Pfam" id="PF23499">
    <property type="entry name" value="YnfU"/>
    <property type="match status" value="1"/>
</dbReference>